<accession>A0A2T7AVP5</accession>
<dbReference type="Pfam" id="PF14022">
    <property type="entry name" value="DUF4238"/>
    <property type="match status" value="1"/>
</dbReference>
<dbReference type="OrthoDB" id="7556813at2"/>
<organism evidence="1">
    <name type="scientific">Cronobacter turicensis</name>
    <dbReference type="NCBI Taxonomy" id="413502"/>
    <lineage>
        <taxon>Bacteria</taxon>
        <taxon>Pseudomonadati</taxon>
        <taxon>Pseudomonadota</taxon>
        <taxon>Gammaproteobacteria</taxon>
        <taxon>Enterobacterales</taxon>
        <taxon>Enterobacteriaceae</taxon>
        <taxon>Cronobacter</taxon>
    </lineage>
</organism>
<protein>
    <submittedName>
        <fullName evidence="1">DUF4238 domain-containing protein</fullName>
    </submittedName>
</protein>
<gene>
    <name evidence="1" type="ORF">BS411_21790</name>
</gene>
<proteinExistence type="predicted"/>
<evidence type="ECO:0000313" key="1">
    <source>
        <dbReference type="EMBL" id="PUX16117.1"/>
    </source>
</evidence>
<sequence>MIYKSLTIVIIERNPMKILEKKTKHHYVWAHYLQDWTVDGTNIYYITKKSNIASDSIRGLELEKDFYKMGILKESDKELIALFTNKCNETLKELHWNFVNMIFETQKTVSLLSPALNAKLGVNLQDIIQSNAFENYLSEQESNAMKILSELKTGNLLPLDDKGAYYGFCYFLGHQFSRTQKIKQLLILSVDKIPGQTHIRYRLRDFYNRNWWFMCSFMATNLSYDMSLNSSRKVILLENKSSIDFITSDQPVINLNPEGSEGEFVDYYYPLSPSKALLINTSGVKYFSNNNLSYDEVHMLNTKVARSSCKTIFSRNKETVRLYKKDFNQRNYLAFTLQAAD</sequence>
<reference evidence="1" key="1">
    <citation type="submission" date="2016-12" db="EMBL/GenBank/DDBJ databases">
        <title>Analysis of the Molecular Diversity Among Cronobacter Species Isolated from Filth Flies Using a Pan Genomic DNA Microarray.</title>
        <authorList>
            <person name="Pava-Ripoll M."/>
            <person name="Tall B."/>
            <person name="Farber J."/>
            <person name="Fanning S."/>
            <person name="Lehner A."/>
            <person name="Stephan R."/>
            <person name="Pagotto F."/>
            <person name="Iverson C."/>
            <person name="Ziobro G."/>
            <person name="Miller A."/>
            <person name="Pearson R."/>
            <person name="Yan Q."/>
            <person name="Kim M."/>
            <person name="Jeong S."/>
            <person name="Park J."/>
            <person name="Jun S."/>
            <person name="Choi H."/>
            <person name="Chung T."/>
            <person name="Yoo Y."/>
            <person name="Park E."/>
            <person name="Hwang S."/>
            <person name="Lee B."/>
            <person name="Sathyamoorthy V."/>
            <person name="Carter L."/>
            <person name="Mammel M."/>
            <person name="Jackson S."/>
            <person name="Kothary M."/>
            <person name="Patel I."/>
            <person name="Grim C."/>
            <person name="Gopinath G."/>
            <person name="Gangiredla J."/>
            <person name="Chase H."/>
        </authorList>
    </citation>
    <scope>NUCLEOTIDE SEQUENCE [LARGE SCALE GENOMIC DNA]</scope>
    <source>
        <strain evidence="1">MOD1-Sh41s</strain>
    </source>
</reference>
<name>A0A2T7AVP5_9ENTR</name>
<dbReference type="EMBL" id="MSAG01000056">
    <property type="protein sequence ID" value="PUX16117.1"/>
    <property type="molecule type" value="Genomic_DNA"/>
</dbReference>
<dbReference type="InterPro" id="IPR025332">
    <property type="entry name" value="DUF4238"/>
</dbReference>
<comment type="caution">
    <text evidence="1">The sequence shown here is derived from an EMBL/GenBank/DDBJ whole genome shotgun (WGS) entry which is preliminary data.</text>
</comment>
<dbReference type="AlphaFoldDB" id="A0A2T7AVP5"/>